<evidence type="ECO:0000256" key="2">
    <source>
        <dbReference type="SAM" id="Phobius"/>
    </source>
</evidence>
<accession>A0A7I9VU65</accession>
<gene>
    <name evidence="4" type="ORF">MAGR_04060</name>
</gene>
<keyword evidence="2" id="KW-1133">Transmembrane helix</keyword>
<proteinExistence type="predicted"/>
<name>A0A7I9VU65_MYCAG</name>
<dbReference type="EMBL" id="BLKS01000001">
    <property type="protein sequence ID" value="GFG48965.1"/>
    <property type="molecule type" value="Genomic_DNA"/>
</dbReference>
<dbReference type="PANTHER" id="PTHR35342">
    <property type="entry name" value="TRICARBOXYLIC TRANSPORT PROTEIN"/>
    <property type="match status" value="1"/>
</dbReference>
<feature type="transmembrane region" description="Helical" evidence="2">
    <location>
        <begin position="187"/>
        <end position="206"/>
    </location>
</feature>
<feature type="transmembrane region" description="Helical" evidence="2">
    <location>
        <begin position="144"/>
        <end position="162"/>
    </location>
</feature>
<dbReference type="AlphaFoldDB" id="A0A7I9VU65"/>
<feature type="transmembrane region" description="Helical" evidence="2">
    <location>
        <begin position="37"/>
        <end position="57"/>
    </location>
</feature>
<feature type="transmembrane region" description="Helical" evidence="2">
    <location>
        <begin position="106"/>
        <end position="123"/>
    </location>
</feature>
<protein>
    <recommendedName>
        <fullName evidence="3">DUF112 domain-containing protein</fullName>
    </recommendedName>
</protein>
<feature type="compositionally biased region" description="Basic and acidic residues" evidence="1">
    <location>
        <begin position="241"/>
        <end position="250"/>
    </location>
</feature>
<dbReference type="Proteomes" id="UP000465302">
    <property type="component" value="Unassembled WGS sequence"/>
</dbReference>
<reference evidence="4 5" key="1">
    <citation type="journal article" date="2019" name="Emerg. Microbes Infect.">
        <title>Comprehensive subspecies identification of 175 nontuberculous mycobacteria species based on 7547 genomic profiles.</title>
        <authorList>
            <person name="Matsumoto Y."/>
            <person name="Kinjo T."/>
            <person name="Motooka D."/>
            <person name="Nabeya D."/>
            <person name="Jung N."/>
            <person name="Uechi K."/>
            <person name="Horii T."/>
            <person name="Iida T."/>
            <person name="Fujita J."/>
            <person name="Nakamura S."/>
        </authorList>
    </citation>
    <scope>NUCLEOTIDE SEQUENCE [LARGE SCALE GENOMIC DNA]</scope>
    <source>
        <strain evidence="4 5">JCM 6377</strain>
    </source>
</reference>
<feature type="region of interest" description="Disordered" evidence="1">
    <location>
        <begin position="215"/>
        <end position="250"/>
    </location>
</feature>
<evidence type="ECO:0000256" key="1">
    <source>
        <dbReference type="SAM" id="MobiDB-lite"/>
    </source>
</evidence>
<evidence type="ECO:0000313" key="4">
    <source>
        <dbReference type="EMBL" id="GFG48965.1"/>
    </source>
</evidence>
<dbReference type="Pfam" id="PF01970">
    <property type="entry name" value="TctA"/>
    <property type="match status" value="1"/>
</dbReference>
<feature type="domain" description="DUF112" evidence="3">
    <location>
        <begin position="1"/>
        <end position="154"/>
    </location>
</feature>
<keyword evidence="2" id="KW-0472">Membrane</keyword>
<dbReference type="InterPro" id="IPR002823">
    <property type="entry name" value="DUF112_TM"/>
</dbReference>
<feature type="transmembrane region" description="Helical" evidence="2">
    <location>
        <begin position="78"/>
        <end position="100"/>
    </location>
</feature>
<keyword evidence="2" id="KW-0812">Transmembrane</keyword>
<sequence>MSRTPEKFGKGAMAGLVGPESANNAASSGAMVPLLTLGIPGGGATAVLLGGFLMWGLQPGPLLMQENPEFAWGLIASMYLGNAMLLAVNVFCIPAFASIARVPFKILGPIVVLLCTLGTFAVNKSLLDVQIMLACGVLGFFMRRYGLSTAALVIALVLGPLAEESLRQTMQISGGALNVFVERPTSVGILVFIVFLLLLPLLRAPAARASKAALQRISGGRRGGQTPERPDETLEPGTDVRPNDEREHVG</sequence>
<organism evidence="4 5">
    <name type="scientific">Mycolicibacterium agri</name>
    <name type="common">Mycobacterium agri</name>
    <dbReference type="NCBI Taxonomy" id="36811"/>
    <lineage>
        <taxon>Bacteria</taxon>
        <taxon>Bacillati</taxon>
        <taxon>Actinomycetota</taxon>
        <taxon>Actinomycetes</taxon>
        <taxon>Mycobacteriales</taxon>
        <taxon>Mycobacteriaceae</taxon>
        <taxon>Mycolicibacterium</taxon>
    </lineage>
</organism>
<dbReference type="PANTHER" id="PTHR35342:SF1">
    <property type="entry name" value="BLR4373 PROTEIN"/>
    <property type="match status" value="1"/>
</dbReference>
<comment type="caution">
    <text evidence="4">The sequence shown here is derived from an EMBL/GenBank/DDBJ whole genome shotgun (WGS) entry which is preliminary data.</text>
</comment>
<evidence type="ECO:0000313" key="5">
    <source>
        <dbReference type="Proteomes" id="UP000465302"/>
    </source>
</evidence>
<evidence type="ECO:0000259" key="3">
    <source>
        <dbReference type="Pfam" id="PF01970"/>
    </source>
</evidence>